<gene>
    <name evidence="3" type="ORF">CDD81_3865</name>
</gene>
<name>A0A2C5XAK2_9HYPO</name>
<feature type="region of interest" description="Disordered" evidence="1">
    <location>
        <begin position="390"/>
        <end position="417"/>
    </location>
</feature>
<feature type="compositionally biased region" description="Polar residues" evidence="1">
    <location>
        <begin position="64"/>
        <end position="73"/>
    </location>
</feature>
<evidence type="ECO:0000256" key="1">
    <source>
        <dbReference type="SAM" id="MobiDB-lite"/>
    </source>
</evidence>
<dbReference type="GO" id="GO:0030907">
    <property type="term" value="C:MBF transcription complex"/>
    <property type="evidence" value="ECO:0007669"/>
    <property type="project" value="TreeGrafter"/>
</dbReference>
<evidence type="ECO:0000313" key="3">
    <source>
        <dbReference type="EMBL" id="PHH64799.1"/>
    </source>
</evidence>
<dbReference type="SUPFAM" id="SSF54616">
    <property type="entry name" value="DNA-binding domain of Mlu1-box binding protein MBP1"/>
    <property type="match status" value="1"/>
</dbReference>
<feature type="region of interest" description="Disordered" evidence="1">
    <location>
        <begin position="255"/>
        <end position="276"/>
    </location>
</feature>
<dbReference type="InterPro" id="IPR003163">
    <property type="entry name" value="Tscrpt_reg_HTH_APSES-type"/>
</dbReference>
<dbReference type="PANTHER" id="PTHR43828">
    <property type="entry name" value="ASPARAGINASE"/>
    <property type="match status" value="1"/>
</dbReference>
<dbReference type="PROSITE" id="PS51299">
    <property type="entry name" value="HTH_APSES"/>
    <property type="match status" value="1"/>
</dbReference>
<comment type="caution">
    <text evidence="3">The sequence shown here is derived from an EMBL/GenBank/DDBJ whole genome shotgun (WGS) entry which is preliminary data.</text>
</comment>
<dbReference type="PANTHER" id="PTHR43828:SF5">
    <property type="entry name" value="TRANSCRIPTIONAL REPRESSOR XBP1"/>
    <property type="match status" value="1"/>
</dbReference>
<dbReference type="AlphaFoldDB" id="A0A2C5XAK2"/>
<feature type="domain" description="HTH APSES-type" evidence="2">
    <location>
        <begin position="116"/>
        <end position="229"/>
    </location>
</feature>
<dbReference type="GO" id="GO:0000981">
    <property type="term" value="F:DNA-binding transcription factor activity, RNA polymerase II-specific"/>
    <property type="evidence" value="ECO:0007669"/>
    <property type="project" value="UniProtKB-ARBA"/>
</dbReference>
<dbReference type="GO" id="GO:0033309">
    <property type="term" value="C:SBF transcription complex"/>
    <property type="evidence" value="ECO:0007669"/>
    <property type="project" value="TreeGrafter"/>
</dbReference>
<feature type="region of interest" description="Disordered" evidence="1">
    <location>
        <begin position="56"/>
        <end position="79"/>
    </location>
</feature>
<reference evidence="3 4" key="1">
    <citation type="submission" date="2017-06" db="EMBL/GenBank/DDBJ databases">
        <title>Ant-infecting Ophiocordyceps genomes reveal a high diversity of potential behavioral manipulation genes and a possible major role for enterotoxins.</title>
        <authorList>
            <person name="De Bekker C."/>
            <person name="Evans H.C."/>
            <person name="Brachmann A."/>
            <person name="Hughes D.P."/>
        </authorList>
    </citation>
    <scope>NUCLEOTIDE SEQUENCE [LARGE SCALE GENOMIC DNA]</scope>
    <source>
        <strain evidence="3 4">Map64</strain>
    </source>
</reference>
<feature type="region of interest" description="Disordered" evidence="1">
    <location>
        <begin position="1"/>
        <end position="31"/>
    </location>
</feature>
<dbReference type="InterPro" id="IPR051642">
    <property type="entry name" value="SWI6-like"/>
</dbReference>
<evidence type="ECO:0000259" key="2">
    <source>
        <dbReference type="PROSITE" id="PS51299"/>
    </source>
</evidence>
<protein>
    <recommendedName>
        <fullName evidence="2">HTH APSES-type domain-containing protein</fullName>
    </recommendedName>
</protein>
<accession>A0A2C5XAK2</accession>
<dbReference type="InterPro" id="IPR036887">
    <property type="entry name" value="HTH_APSES_sf"/>
</dbReference>
<proteinExistence type="predicted"/>
<dbReference type="EMBL" id="NJET01000025">
    <property type="protein sequence ID" value="PHH64799.1"/>
    <property type="molecule type" value="Genomic_DNA"/>
</dbReference>
<dbReference type="Gene3D" id="3.10.260.10">
    <property type="entry name" value="Transcription regulator HTH, APSES-type DNA-binding domain"/>
    <property type="match status" value="1"/>
</dbReference>
<dbReference type="Proteomes" id="UP000226192">
    <property type="component" value="Unassembled WGS sequence"/>
</dbReference>
<dbReference type="OrthoDB" id="5562739at2759"/>
<organism evidence="3 4">
    <name type="scientific">Ophiocordyceps australis</name>
    <dbReference type="NCBI Taxonomy" id="1399860"/>
    <lineage>
        <taxon>Eukaryota</taxon>
        <taxon>Fungi</taxon>
        <taxon>Dikarya</taxon>
        <taxon>Ascomycota</taxon>
        <taxon>Pezizomycotina</taxon>
        <taxon>Sordariomycetes</taxon>
        <taxon>Hypocreomycetidae</taxon>
        <taxon>Hypocreales</taxon>
        <taxon>Ophiocordycipitaceae</taxon>
        <taxon>Ophiocordyceps</taxon>
    </lineage>
</organism>
<dbReference type="STRING" id="1399860.A0A2C5XAK2"/>
<feature type="region of interest" description="Disordered" evidence="1">
    <location>
        <begin position="314"/>
        <end position="334"/>
    </location>
</feature>
<feature type="compositionally biased region" description="Polar residues" evidence="1">
    <location>
        <begin position="263"/>
        <end position="276"/>
    </location>
</feature>
<sequence>MLPLQSLLNPAPPNGRVAGGRQETMSPPRPCLGSDVTAGFRPGAVDAHLTLRRALPRSAGQAPCSKTTRSTQGPVRFPPFEHLDEDAVREVTRYQVKALGQIQHCCEHIPYNSAKKDFFEKTGRESIEAFSYEFCVPGQSSTYKVMWDYNIGLVRMTPFFKCLGYAKMLDKNPGLREISPSITGGSVTAQGYWMPYQCARAVCATFCFEIAGALIPLFGPDFPAACRPPDSQMFGEMTISNRLIASATVEAKASRQAHGLDKATSTGSAGHGRSSQVWHPYLGPPLRCTAAWTPPPAHGSSAYAAHQIAPPTHLLMRSRPPPLPSSGIRLPPLDFGRRERQSFHDYSYRPQPRAAAADASDGCDYKRPRADAASMCSHARSKAARLTWESALQPGANKDLDTKPWPRRSPPRDSAAAVPAQLAVLDNDTWAKMRHRANSF</sequence>
<keyword evidence="4" id="KW-1185">Reference proteome</keyword>
<dbReference type="GO" id="GO:0003677">
    <property type="term" value="F:DNA binding"/>
    <property type="evidence" value="ECO:0007669"/>
    <property type="project" value="InterPro"/>
</dbReference>
<evidence type="ECO:0000313" key="4">
    <source>
        <dbReference type="Proteomes" id="UP000226192"/>
    </source>
</evidence>